<gene>
    <name evidence="2" type="ORF">GCM10022421_34290</name>
</gene>
<dbReference type="EMBL" id="BAABDS010000051">
    <property type="protein sequence ID" value="GAA3722661.1"/>
    <property type="molecule type" value="Genomic_DNA"/>
</dbReference>
<dbReference type="Proteomes" id="UP001501479">
    <property type="component" value="Unassembled WGS sequence"/>
</dbReference>
<accession>A0ABP7ESN2</accession>
<organism evidence="2 3">
    <name type="scientific">Oceanisphaera sediminis</name>
    <dbReference type="NCBI Taxonomy" id="981381"/>
    <lineage>
        <taxon>Bacteria</taxon>
        <taxon>Pseudomonadati</taxon>
        <taxon>Pseudomonadota</taxon>
        <taxon>Gammaproteobacteria</taxon>
        <taxon>Aeromonadales</taxon>
        <taxon>Aeromonadaceae</taxon>
        <taxon>Oceanisphaera</taxon>
    </lineage>
</organism>
<proteinExistence type="predicted"/>
<feature type="region of interest" description="Disordered" evidence="1">
    <location>
        <begin position="42"/>
        <end position="61"/>
    </location>
</feature>
<evidence type="ECO:0000256" key="1">
    <source>
        <dbReference type="SAM" id="MobiDB-lite"/>
    </source>
</evidence>
<name>A0ABP7ESN2_9GAMM</name>
<keyword evidence="3" id="KW-1185">Reference proteome</keyword>
<reference evidence="3" key="1">
    <citation type="journal article" date="2019" name="Int. J. Syst. Evol. Microbiol.">
        <title>The Global Catalogue of Microorganisms (GCM) 10K type strain sequencing project: providing services to taxonomists for standard genome sequencing and annotation.</title>
        <authorList>
            <consortium name="The Broad Institute Genomics Platform"/>
            <consortium name="The Broad Institute Genome Sequencing Center for Infectious Disease"/>
            <person name="Wu L."/>
            <person name="Ma J."/>
        </authorList>
    </citation>
    <scope>NUCLEOTIDE SEQUENCE [LARGE SCALE GENOMIC DNA]</scope>
    <source>
        <strain evidence="3">JCM 17329</strain>
    </source>
</reference>
<evidence type="ECO:0000313" key="3">
    <source>
        <dbReference type="Proteomes" id="UP001501479"/>
    </source>
</evidence>
<evidence type="ECO:0000313" key="2">
    <source>
        <dbReference type="EMBL" id="GAA3722661.1"/>
    </source>
</evidence>
<sequence length="61" mass="6549">MGLRFEACGFCASVKIDTPTRPPPGDEPQRYLLFRCQGEEPSAADGKLGVESRLGATPPVE</sequence>
<comment type="caution">
    <text evidence="2">The sequence shown here is derived from an EMBL/GenBank/DDBJ whole genome shotgun (WGS) entry which is preliminary data.</text>
</comment>
<protein>
    <submittedName>
        <fullName evidence="2">Uncharacterized protein</fullName>
    </submittedName>
</protein>